<evidence type="ECO:0000313" key="2">
    <source>
        <dbReference type="Proteomes" id="UP000027982"/>
    </source>
</evidence>
<dbReference type="STRING" id="661478.OP10G_2043"/>
<dbReference type="AlphaFoldDB" id="A0A068NPN9"/>
<name>A0A068NPN9_FIMGI</name>
<accession>A0A068NPN9</accession>
<dbReference type="Proteomes" id="UP000027982">
    <property type="component" value="Chromosome"/>
</dbReference>
<dbReference type="Gene3D" id="3.40.50.11440">
    <property type="match status" value="1"/>
</dbReference>
<keyword evidence="2" id="KW-1185">Reference proteome</keyword>
<dbReference type="KEGG" id="fgi:OP10G_2043"/>
<proteinExistence type="predicted"/>
<dbReference type="eggNOG" id="COG2768">
    <property type="taxonomic scope" value="Bacteria"/>
</dbReference>
<dbReference type="OrthoDB" id="9788398at2"/>
<evidence type="ECO:0000313" key="1">
    <source>
        <dbReference type="EMBL" id="AIE85411.1"/>
    </source>
</evidence>
<organism evidence="1 2">
    <name type="scientific">Fimbriimonas ginsengisoli Gsoil 348</name>
    <dbReference type="NCBI Taxonomy" id="661478"/>
    <lineage>
        <taxon>Bacteria</taxon>
        <taxon>Bacillati</taxon>
        <taxon>Armatimonadota</taxon>
        <taxon>Fimbriimonadia</taxon>
        <taxon>Fimbriimonadales</taxon>
        <taxon>Fimbriimonadaceae</taxon>
        <taxon>Fimbriimonas</taxon>
    </lineage>
</organism>
<evidence type="ECO:0008006" key="3">
    <source>
        <dbReference type="Google" id="ProtNLM"/>
    </source>
</evidence>
<dbReference type="RefSeq" id="WP_025226014.1">
    <property type="nucleotide sequence ID" value="NZ_CP007139.1"/>
</dbReference>
<dbReference type="EMBL" id="CP007139">
    <property type="protein sequence ID" value="AIE85411.1"/>
    <property type="molecule type" value="Genomic_DNA"/>
</dbReference>
<gene>
    <name evidence="1" type="ORF">OP10G_2043</name>
</gene>
<reference evidence="1 2" key="1">
    <citation type="journal article" date="2014" name="PLoS ONE">
        <title>The first complete genome sequence of the class fimbriimonadia in the phylum armatimonadetes.</title>
        <authorList>
            <person name="Hu Z.Y."/>
            <person name="Wang Y.Z."/>
            <person name="Im W.T."/>
            <person name="Wang S.Y."/>
            <person name="Zhao G.P."/>
            <person name="Zheng H.J."/>
            <person name="Quan Z.X."/>
        </authorList>
    </citation>
    <scope>NUCLEOTIDE SEQUENCE [LARGE SCALE GENOMIC DNA]</scope>
    <source>
        <strain evidence="1">Gsoil 348</strain>
    </source>
</reference>
<sequence>MKTLAFPRRSAPPMARVRQRLDSSQVEDVRGTVRQQLLDRGLATRVKRGDRIAITAGSRGMGGFIHLLQGTCDAIRSVGGEPFLIPAMGSHGGATAEGQTELLRRLGVTEEIAPIKASMETLELGTSSSGAVAHLDRWAHEADGVIVLGRTKTHPESIEGIASGLLKMTTVGLGKQAGAQQAHSSGLWDSVRAVPQLTLARAKVIFGITMVENAFHEPTLIEVVEPTYEAFLEADQRLLRLARVHLAKIPFDDLDLLIVDEMGKEISGTGMDVNVIGKWRTHGGERKPNYRRIVPLSLTYASLGNAIGVGLADFITERFMREYDPATTYINILTASEPDCMNTLEAGMPLALPTDRDAIEVALYSAVVQGEPKVCRIKNTARLDELWVSPALLPEVERHPDLTVLDPPEAIPFDPNGDLLPR</sequence>
<protein>
    <recommendedName>
        <fullName evidence="3">Iron-sulfur cluster binding protein</fullName>
    </recommendedName>
</protein>
<dbReference type="HOGENOM" id="CLU_055092_0_0_0"/>